<feature type="domain" description="Nitrogenase/oxidoreductase component 1" evidence="3">
    <location>
        <begin position="19"/>
        <end position="436"/>
    </location>
</feature>
<gene>
    <name evidence="4" type="ORF">P6N53_06910</name>
</gene>
<dbReference type="InterPro" id="IPR050152">
    <property type="entry name" value="ChlB/BchB/BchZ"/>
</dbReference>
<keyword evidence="5" id="KW-1185">Reference proteome</keyword>
<proteinExistence type="inferred from homology"/>
<dbReference type="PROSITE" id="PS00699">
    <property type="entry name" value="NITROGENASE_1_1"/>
    <property type="match status" value="1"/>
</dbReference>
<dbReference type="Proteomes" id="UP001172911">
    <property type="component" value="Unassembled WGS sequence"/>
</dbReference>
<protein>
    <submittedName>
        <fullName evidence="4">Nitrogenase component 1</fullName>
    </submittedName>
</protein>
<evidence type="ECO:0000256" key="1">
    <source>
        <dbReference type="ARBA" id="ARBA00023231"/>
    </source>
</evidence>
<comment type="similarity">
    <text evidence="2">Belongs to the NifD/NifK/NifE/NifN family.</text>
</comment>
<dbReference type="GO" id="GO:0016163">
    <property type="term" value="F:nitrogenase activity"/>
    <property type="evidence" value="ECO:0007669"/>
    <property type="project" value="InterPro"/>
</dbReference>
<reference evidence="4" key="1">
    <citation type="journal article" date="2023" name="J. Hazard. Mater.">
        <title>Anaerobic biodegradation of pyrene and benzo[a]pyrene by a new sulfate-reducing Desulforamulus aquiferis strain DSA.</title>
        <authorList>
            <person name="Zhang Z."/>
            <person name="Sun J."/>
            <person name="Gong X."/>
            <person name="Wang C."/>
            <person name="Wang H."/>
        </authorList>
    </citation>
    <scope>NUCLEOTIDE SEQUENCE</scope>
    <source>
        <strain evidence="4">DSA</strain>
    </source>
</reference>
<dbReference type="Pfam" id="PF00148">
    <property type="entry name" value="Oxidored_nitro"/>
    <property type="match status" value="1"/>
</dbReference>
<dbReference type="Gene3D" id="3.40.50.1980">
    <property type="entry name" value="Nitrogenase molybdenum iron protein domain"/>
    <property type="match status" value="3"/>
</dbReference>
<dbReference type="PANTHER" id="PTHR33712:SF7">
    <property type="entry name" value="LIGHT-INDEPENDENT PROTOCHLOROPHYLLIDE REDUCTASE SUBUNIT B"/>
    <property type="match status" value="1"/>
</dbReference>
<evidence type="ECO:0000313" key="4">
    <source>
        <dbReference type="EMBL" id="MDO7786951.1"/>
    </source>
</evidence>
<evidence type="ECO:0000256" key="2">
    <source>
        <dbReference type="RuleBase" id="RU004021"/>
    </source>
</evidence>
<dbReference type="RefSeq" id="WP_304542064.1">
    <property type="nucleotide sequence ID" value="NZ_JARPTC010000009.1"/>
</dbReference>
<evidence type="ECO:0000313" key="5">
    <source>
        <dbReference type="Proteomes" id="UP001172911"/>
    </source>
</evidence>
<comment type="caution">
    <text evidence="4">The sequence shown here is derived from an EMBL/GenBank/DDBJ whole genome shotgun (WGS) entry which is preliminary data.</text>
</comment>
<dbReference type="InterPro" id="IPR000318">
    <property type="entry name" value="Nase_comp1_CS"/>
</dbReference>
<dbReference type="EMBL" id="JARPTC010000009">
    <property type="protein sequence ID" value="MDO7786951.1"/>
    <property type="molecule type" value="Genomic_DNA"/>
</dbReference>
<dbReference type="Gene3D" id="1.20.89.10">
    <property type="entry name" value="Nitrogenase Molybdenum-iron Protein, subunit B, domain 4"/>
    <property type="match status" value="1"/>
</dbReference>
<dbReference type="AlphaFoldDB" id="A0AAW7ZD11"/>
<organism evidence="4 5">
    <name type="scientific">Desulforamulus aquiferis</name>
    <dbReference type="NCBI Taxonomy" id="1397668"/>
    <lineage>
        <taxon>Bacteria</taxon>
        <taxon>Bacillati</taxon>
        <taxon>Bacillota</taxon>
        <taxon>Clostridia</taxon>
        <taxon>Eubacteriales</taxon>
        <taxon>Peptococcaceae</taxon>
        <taxon>Desulforamulus</taxon>
    </lineage>
</organism>
<accession>A0AAW7ZD11</accession>
<sequence length="480" mass="53170">MDRETVNCRNVNENPCNMCMPMGGILPFKGVEQSMVILHGSQGCATYMRRHMAEHFNEPIDVASSSLNEKGTIYGGEKNLMQGLDNVIRAYKPGVIGILTTCLAETIGEDIDRIAQDYLAERGIKDFPIVTVGSPGYGGTHTEGYWLAAKRIVAKMAAKTPGHGKVNIIIPNISPADIRELKRILQLMQVDFTLFPDFSDTLDRPYERPYQKLPKGGTRLADIAAMPGAKATIQMGLTVDDSMSPGKYLETEFGVPLYNLPIPMGVENTDLFVNLLKEISGNPIPDSLNQERGRLLDCMIDSHKYNAQGSSVIFGEPENVFSVVKTCIENGVYPVVVATGSKNPRLAKMLQSLTQDTPEGFEILNEADFTSIRKLAREKQANIAIGHSDGRYLTEREGIPLVRMGFPIHDRTGGQRILSVGYTGTTMFLDRITNTLLEAKHAKYRRSMYEQFYQGTGETQQCCIESCGDQHAMLQSEIRQ</sequence>
<dbReference type="InterPro" id="IPR000510">
    <property type="entry name" value="Nase/OxRdtase_comp1"/>
</dbReference>
<dbReference type="PANTHER" id="PTHR33712">
    <property type="entry name" value="LIGHT-INDEPENDENT PROTOCHLOROPHYLLIDE REDUCTASE SUBUNIT B"/>
    <property type="match status" value="1"/>
</dbReference>
<name>A0AAW7ZD11_9FIRM</name>
<evidence type="ECO:0000259" key="3">
    <source>
        <dbReference type="Pfam" id="PF00148"/>
    </source>
</evidence>
<dbReference type="SUPFAM" id="SSF53807">
    <property type="entry name" value="Helical backbone' metal receptor"/>
    <property type="match status" value="1"/>
</dbReference>
<reference evidence="4" key="2">
    <citation type="submission" date="2023-03" db="EMBL/GenBank/DDBJ databases">
        <authorList>
            <person name="Zhang Z."/>
        </authorList>
    </citation>
    <scope>NUCLEOTIDE SEQUENCE</scope>
    <source>
        <strain evidence="4">DSA</strain>
    </source>
</reference>
<keyword evidence="1 2" id="KW-0535">Nitrogen fixation</keyword>